<comment type="similarity">
    <text evidence="1">Belongs to the cAMP-dependent kinase regulatory chain family.</text>
</comment>
<dbReference type="SUPFAM" id="SSF51206">
    <property type="entry name" value="cAMP-binding domain-like"/>
    <property type="match status" value="2"/>
</dbReference>
<keyword evidence="3" id="KW-0114">cAMP</keyword>
<keyword evidence="2" id="KW-0116">cAMP-binding</keyword>
<evidence type="ECO:0000313" key="6">
    <source>
        <dbReference type="EMBL" id="VDI73626.1"/>
    </source>
</evidence>
<dbReference type="GO" id="GO:0005952">
    <property type="term" value="C:cAMP-dependent protein kinase complex"/>
    <property type="evidence" value="ECO:0007669"/>
    <property type="project" value="InterPro"/>
</dbReference>
<dbReference type="GO" id="GO:0030552">
    <property type="term" value="F:cAMP binding"/>
    <property type="evidence" value="ECO:0007669"/>
    <property type="project" value="UniProtKB-KW"/>
</dbReference>
<proteinExistence type="inferred from homology"/>
<dbReference type="PANTHER" id="PTHR11635">
    <property type="entry name" value="CAMP-DEPENDENT PROTEIN KINASE REGULATORY CHAIN"/>
    <property type="match status" value="1"/>
</dbReference>
<feature type="region of interest" description="Disordered" evidence="4">
    <location>
        <begin position="131"/>
        <end position="161"/>
    </location>
</feature>
<dbReference type="Gene3D" id="2.60.120.10">
    <property type="entry name" value="Jelly Rolls"/>
    <property type="match status" value="2"/>
</dbReference>
<dbReference type="InterPro" id="IPR050503">
    <property type="entry name" value="cAMP-dep_PK_reg_su-like"/>
</dbReference>
<evidence type="ECO:0000256" key="4">
    <source>
        <dbReference type="SAM" id="MobiDB-lite"/>
    </source>
</evidence>
<feature type="domain" description="Cyclic nucleotide-binding" evidence="5">
    <location>
        <begin position="74"/>
        <end position="215"/>
    </location>
</feature>
<reference evidence="6" key="1">
    <citation type="submission" date="2018-11" db="EMBL/GenBank/DDBJ databases">
        <authorList>
            <person name="Alioto T."/>
            <person name="Alioto T."/>
        </authorList>
    </citation>
    <scope>NUCLEOTIDE SEQUENCE</scope>
</reference>
<evidence type="ECO:0000256" key="1">
    <source>
        <dbReference type="ARBA" id="ARBA00005753"/>
    </source>
</evidence>
<keyword evidence="7" id="KW-1185">Reference proteome</keyword>
<dbReference type="InterPro" id="IPR018490">
    <property type="entry name" value="cNMP-bd_dom_sf"/>
</dbReference>
<dbReference type="GO" id="GO:0034236">
    <property type="term" value="F:protein kinase A catalytic subunit binding"/>
    <property type="evidence" value="ECO:0007669"/>
    <property type="project" value="TreeGrafter"/>
</dbReference>
<evidence type="ECO:0000256" key="3">
    <source>
        <dbReference type="ARBA" id="ARBA00023149"/>
    </source>
</evidence>
<organism evidence="6 7">
    <name type="scientific">Mytilus galloprovincialis</name>
    <name type="common">Mediterranean mussel</name>
    <dbReference type="NCBI Taxonomy" id="29158"/>
    <lineage>
        <taxon>Eukaryota</taxon>
        <taxon>Metazoa</taxon>
        <taxon>Spiralia</taxon>
        <taxon>Lophotrochozoa</taxon>
        <taxon>Mollusca</taxon>
        <taxon>Bivalvia</taxon>
        <taxon>Autobranchia</taxon>
        <taxon>Pteriomorphia</taxon>
        <taxon>Mytilida</taxon>
        <taxon>Mytiloidea</taxon>
        <taxon>Mytilidae</taxon>
        <taxon>Mytilinae</taxon>
        <taxon>Mytilus</taxon>
    </lineage>
</organism>
<dbReference type="InterPro" id="IPR014710">
    <property type="entry name" value="RmlC-like_jellyroll"/>
</dbReference>
<dbReference type="OrthoDB" id="2021138at2759"/>
<dbReference type="InterPro" id="IPR018488">
    <property type="entry name" value="cNMP-bd_CS"/>
</dbReference>
<gene>
    <name evidence="6" type="ORF">MGAL_10B019081</name>
</gene>
<dbReference type="SMART" id="SM00100">
    <property type="entry name" value="cNMP"/>
    <property type="match status" value="1"/>
</dbReference>
<protein>
    <recommendedName>
        <fullName evidence="5">Cyclic nucleotide-binding domain-containing protein</fullName>
    </recommendedName>
</protein>
<feature type="compositionally biased region" description="Basic and acidic residues" evidence="4">
    <location>
        <begin position="134"/>
        <end position="161"/>
    </location>
</feature>
<dbReference type="AlphaFoldDB" id="A0A8B6H4F3"/>
<dbReference type="CDD" id="cd00038">
    <property type="entry name" value="CAP_ED"/>
    <property type="match status" value="1"/>
</dbReference>
<feature type="region of interest" description="Disordered" evidence="4">
    <location>
        <begin position="1"/>
        <end position="25"/>
    </location>
</feature>
<dbReference type="PANTHER" id="PTHR11635:SF152">
    <property type="entry name" value="CAMP-DEPENDENT PROTEIN KINASE TYPE I REGULATORY SUBUNIT-RELATED"/>
    <property type="match status" value="1"/>
</dbReference>
<accession>A0A8B6H4F3</accession>
<dbReference type="EMBL" id="UYJE01009447">
    <property type="protein sequence ID" value="VDI73626.1"/>
    <property type="molecule type" value="Genomic_DNA"/>
</dbReference>
<dbReference type="Proteomes" id="UP000596742">
    <property type="component" value="Unassembled WGS sequence"/>
</dbReference>
<evidence type="ECO:0000256" key="2">
    <source>
        <dbReference type="ARBA" id="ARBA00022566"/>
    </source>
</evidence>
<dbReference type="InterPro" id="IPR000595">
    <property type="entry name" value="cNMP-bd_dom"/>
</dbReference>
<sequence>MDQNIDNDSEESSSLPGENVPVKGLGNSDIMRPTDLAAAHHYDKVVGVITKEPCERSDAEILQIKSWFQKKSDLFNQLNDEIIHDLIKNCEFMTVERDFVVIKQGEKGDCFFIILNGSVVIHINTTLDLEDDRQESTDKQDPLKERRDSREKQDEEKPKELDRSKFGISVGKIESGKSFGELALINTDCVRNATIIADEAVDLIVIDRNLYNRCIKLFHAKEFADRKRFVETNPLFDRWHPKYKKQMAMSLRKEKLNFESVIVKQGAMFDGLRFILSGQTKLTSDPYLHSMQYPDYYPLPDVEDLERVEARESLRRELSMHSQKMDEYKTLVPSRQKYITQDTGKNGKRSPKFMSHRQIELCLIGSEEIVGDMEVAMDLMTYSYSVTCIQETEIYVLDQKNYERLIEKRNPQVVELIRNSVLEKYSLRLSWMQDKKDLPLFRYFLYKIGENDRKKKLKKEELMRQDKERDITDDWMVSSLKKGPLIDMFGPGSVFYSIRMKAKQREMEKLSYKARVDKRRLLSERKSPAQTKPVQVQCAPPTSFVTQAFKNKYDVESGAYDFSSEDDVENDSVDGSVNRSQLICDKSRNAHSVLKETPETDFEDWESSDANLCKLENRLQNWYKHFGDNEKKRDVSIVKLRRYQTEDPGKPPLPGKKIFIRTKAKTTTAYLDSLKHTLDDDQHISRMHSAPARVKCHSAPPVFRRVCCAETMMDQKPKEKRPASSYRSPLTPTLCVRTKRPKSAHQYTAQEYEALKAEMKQRQRSYRTMYYDRPMSAYL</sequence>
<comment type="caution">
    <text evidence="6">The sequence shown here is derived from an EMBL/GenBank/DDBJ whole genome shotgun (WGS) entry which is preliminary data.</text>
</comment>
<evidence type="ECO:0000313" key="7">
    <source>
        <dbReference type="Proteomes" id="UP000596742"/>
    </source>
</evidence>
<dbReference type="GO" id="GO:0004862">
    <property type="term" value="F:cAMP-dependent protein kinase inhibitor activity"/>
    <property type="evidence" value="ECO:0007669"/>
    <property type="project" value="TreeGrafter"/>
</dbReference>
<name>A0A8B6H4F3_MYTGA</name>
<dbReference type="PROSITE" id="PS50042">
    <property type="entry name" value="CNMP_BINDING_3"/>
    <property type="match status" value="1"/>
</dbReference>
<keyword evidence="2" id="KW-0547">Nucleotide-binding</keyword>
<feature type="compositionally biased region" description="Acidic residues" evidence="4">
    <location>
        <begin position="1"/>
        <end position="11"/>
    </location>
</feature>
<dbReference type="PROSITE" id="PS00888">
    <property type="entry name" value="CNMP_BINDING_1"/>
    <property type="match status" value="1"/>
</dbReference>
<evidence type="ECO:0000259" key="5">
    <source>
        <dbReference type="PROSITE" id="PS50042"/>
    </source>
</evidence>
<dbReference type="GO" id="GO:0005829">
    <property type="term" value="C:cytosol"/>
    <property type="evidence" value="ECO:0007669"/>
    <property type="project" value="TreeGrafter"/>
</dbReference>